<dbReference type="Proteomes" id="UP000192521">
    <property type="component" value="Unassembled WGS sequence"/>
</dbReference>
<proteinExistence type="predicted"/>
<reference evidence="1 2" key="1">
    <citation type="submission" date="2017-02" db="EMBL/GenBank/DDBJ databases">
        <title>Draft genome sequence of a Kluyvera intermedia isolate from a patient with a pancreatic abscess.</title>
        <authorList>
            <person name="Thele R."/>
        </authorList>
    </citation>
    <scope>NUCLEOTIDE SEQUENCE [LARGE SCALE GENOMIC DNA]</scope>
    <source>
        <strain evidence="1 2">FOSA7093</strain>
    </source>
</reference>
<protein>
    <submittedName>
        <fullName evidence="1">SMI1/KNR4 family protein</fullName>
    </submittedName>
</protein>
<comment type="caution">
    <text evidence="1">The sequence shown here is derived from an EMBL/GenBank/DDBJ whole genome shotgun (WGS) entry which is preliminary data.</text>
</comment>
<dbReference type="EMBL" id="MWPR01000052">
    <property type="protein sequence ID" value="ORJ48007.1"/>
    <property type="molecule type" value="Genomic_DNA"/>
</dbReference>
<gene>
    <name evidence="1" type="ORF">B2M27_22935</name>
</gene>
<dbReference type="RefSeq" id="WP_085007390.1">
    <property type="nucleotide sequence ID" value="NZ_MWPR01000052.1"/>
</dbReference>
<name>A0ABX3U9D7_KLUIN</name>
<dbReference type="SUPFAM" id="SSF160631">
    <property type="entry name" value="SMI1/KNR4-like"/>
    <property type="match status" value="1"/>
</dbReference>
<dbReference type="InterPro" id="IPR037883">
    <property type="entry name" value="Knr4/Smi1-like_sf"/>
</dbReference>
<evidence type="ECO:0000313" key="1">
    <source>
        <dbReference type="EMBL" id="ORJ48007.1"/>
    </source>
</evidence>
<evidence type="ECO:0000313" key="2">
    <source>
        <dbReference type="Proteomes" id="UP000192521"/>
    </source>
</evidence>
<dbReference type="Pfam" id="PF14568">
    <property type="entry name" value="SUKH_6"/>
    <property type="match status" value="1"/>
</dbReference>
<organism evidence="1 2">
    <name type="scientific">Kluyvera intermedia</name>
    <name type="common">Enterobacter intermedius</name>
    <dbReference type="NCBI Taxonomy" id="61648"/>
    <lineage>
        <taxon>Bacteria</taxon>
        <taxon>Pseudomonadati</taxon>
        <taxon>Pseudomonadota</taxon>
        <taxon>Gammaproteobacteria</taxon>
        <taxon>Enterobacterales</taxon>
        <taxon>Enterobacteriaceae</taxon>
        <taxon>Kluyvera</taxon>
    </lineage>
</organism>
<keyword evidence="2" id="KW-1185">Reference proteome</keyword>
<dbReference type="Gene3D" id="3.40.1580.10">
    <property type="entry name" value="SMI1/KNR4-like"/>
    <property type="match status" value="1"/>
</dbReference>
<sequence>MMINKLVTILIPPSSPLESGSGMKWPLIEGQLSFPTDYIDFINMYGSGRIADFIVIFNPFSKNADVNFFEQYKLILEDLNYLIDSDSDYYKYELYPKDNGLIPLGVTDNGDYIFWTVRSKSDSELWGTAIIPARSSEVEYFENNLISLLEGLLENRIKSKSFPDNFPPDVIKFESI</sequence>
<accession>A0ABX3U9D7</accession>